<evidence type="ECO:0000313" key="3">
    <source>
        <dbReference type="EMBL" id="RDX51893.1"/>
    </source>
</evidence>
<dbReference type="AlphaFoldDB" id="A0A371DHB4"/>
<reference evidence="3 4" key="1">
    <citation type="journal article" date="2018" name="Biotechnol. Biofuels">
        <title>Integrative visual omics of the white-rot fungus Polyporus brumalis exposes the biotechnological potential of its oxidative enzymes for delignifying raw plant biomass.</title>
        <authorList>
            <person name="Miyauchi S."/>
            <person name="Rancon A."/>
            <person name="Drula E."/>
            <person name="Hage H."/>
            <person name="Chaduli D."/>
            <person name="Favel A."/>
            <person name="Grisel S."/>
            <person name="Henrissat B."/>
            <person name="Herpoel-Gimbert I."/>
            <person name="Ruiz-Duenas F.J."/>
            <person name="Chevret D."/>
            <person name="Hainaut M."/>
            <person name="Lin J."/>
            <person name="Wang M."/>
            <person name="Pangilinan J."/>
            <person name="Lipzen A."/>
            <person name="Lesage-Meessen L."/>
            <person name="Navarro D."/>
            <person name="Riley R."/>
            <person name="Grigoriev I.V."/>
            <person name="Zhou S."/>
            <person name="Raouche S."/>
            <person name="Rosso M.N."/>
        </authorList>
    </citation>
    <scope>NUCLEOTIDE SEQUENCE [LARGE SCALE GENOMIC DNA]</scope>
    <source>
        <strain evidence="3 4">BRFM 1820</strain>
    </source>
</reference>
<gene>
    <name evidence="3" type="ORF">OH76DRAFT_227114</name>
</gene>
<organism evidence="3 4">
    <name type="scientific">Lentinus brumalis</name>
    <dbReference type="NCBI Taxonomy" id="2498619"/>
    <lineage>
        <taxon>Eukaryota</taxon>
        <taxon>Fungi</taxon>
        <taxon>Dikarya</taxon>
        <taxon>Basidiomycota</taxon>
        <taxon>Agaricomycotina</taxon>
        <taxon>Agaricomycetes</taxon>
        <taxon>Polyporales</taxon>
        <taxon>Polyporaceae</taxon>
        <taxon>Lentinus</taxon>
    </lineage>
</organism>
<protein>
    <recommendedName>
        <fullName evidence="5">Mid2 domain-containing protein</fullName>
    </recommendedName>
</protein>
<feature type="region of interest" description="Disordered" evidence="1">
    <location>
        <begin position="199"/>
        <end position="255"/>
    </location>
</feature>
<feature type="compositionally biased region" description="Low complexity" evidence="1">
    <location>
        <begin position="109"/>
        <end position="123"/>
    </location>
</feature>
<evidence type="ECO:0000256" key="2">
    <source>
        <dbReference type="SAM" id="Phobius"/>
    </source>
</evidence>
<feature type="transmembrane region" description="Helical" evidence="2">
    <location>
        <begin position="169"/>
        <end position="192"/>
    </location>
</feature>
<dbReference type="EMBL" id="KZ857392">
    <property type="protein sequence ID" value="RDX51893.1"/>
    <property type="molecule type" value="Genomic_DNA"/>
</dbReference>
<evidence type="ECO:0000313" key="4">
    <source>
        <dbReference type="Proteomes" id="UP000256964"/>
    </source>
</evidence>
<keyword evidence="4" id="KW-1185">Reference proteome</keyword>
<sequence length="337" mass="35804">MPVPPPLLLRLASSPACPRILICHRLLMFHDPDPFSDLFPTFFNPPTIVISIPDVFSGITAGIHPSSSSTQPPQTTQAPSTSSASSSQQTTPSEPSRPPIRTPLDTVRTSTHSPVSLPSSSSSTTVDATTVVFNVTNILTETSLLTAPASPSATAASLRSDVHTLPGGAIAGIVVAILSGAAVVCLALLLLYRRRRTKQRQERAIPHPSSPLLFRCAGPGAQSPGPQPLRDKPPGTRPPPLQIVESRAADTRPRESVVDMSYVSDDHLPLMNAGLSSPTTPRRVTCRERDGGRVHPSLYLDTSAEQYAGQSVEYLPPAYEDLPSPMSPVTTTPMTHG</sequence>
<accession>A0A371DHB4</accession>
<keyword evidence="2" id="KW-0472">Membrane</keyword>
<feature type="region of interest" description="Disordered" evidence="1">
    <location>
        <begin position="62"/>
        <end position="123"/>
    </location>
</feature>
<dbReference type="STRING" id="139420.A0A371DHB4"/>
<keyword evidence="2" id="KW-1133">Transmembrane helix</keyword>
<dbReference type="OrthoDB" id="10520451at2759"/>
<proteinExistence type="predicted"/>
<keyword evidence="2" id="KW-0812">Transmembrane</keyword>
<dbReference type="Proteomes" id="UP000256964">
    <property type="component" value="Unassembled WGS sequence"/>
</dbReference>
<evidence type="ECO:0008006" key="5">
    <source>
        <dbReference type="Google" id="ProtNLM"/>
    </source>
</evidence>
<name>A0A371DHB4_9APHY</name>
<evidence type="ECO:0000256" key="1">
    <source>
        <dbReference type="SAM" id="MobiDB-lite"/>
    </source>
</evidence>
<feature type="compositionally biased region" description="Low complexity" evidence="1">
    <location>
        <begin position="65"/>
        <end position="94"/>
    </location>
</feature>